<evidence type="ECO:0000313" key="3">
    <source>
        <dbReference type="Proteomes" id="UP001516400"/>
    </source>
</evidence>
<accession>A0ABD2MJ18</accession>
<evidence type="ECO:0000313" key="2">
    <source>
        <dbReference type="EMBL" id="KAL3266202.1"/>
    </source>
</evidence>
<name>A0ABD2MJ18_9CUCU</name>
<organism evidence="2 3">
    <name type="scientific">Cryptolaemus montrouzieri</name>
    <dbReference type="NCBI Taxonomy" id="559131"/>
    <lineage>
        <taxon>Eukaryota</taxon>
        <taxon>Metazoa</taxon>
        <taxon>Ecdysozoa</taxon>
        <taxon>Arthropoda</taxon>
        <taxon>Hexapoda</taxon>
        <taxon>Insecta</taxon>
        <taxon>Pterygota</taxon>
        <taxon>Neoptera</taxon>
        <taxon>Endopterygota</taxon>
        <taxon>Coleoptera</taxon>
        <taxon>Polyphaga</taxon>
        <taxon>Cucujiformia</taxon>
        <taxon>Coccinelloidea</taxon>
        <taxon>Coccinellidae</taxon>
        <taxon>Scymninae</taxon>
        <taxon>Scymnini</taxon>
        <taxon>Cryptolaemus</taxon>
    </lineage>
</organism>
<feature type="compositionally biased region" description="Basic and acidic residues" evidence="1">
    <location>
        <begin position="658"/>
        <end position="679"/>
    </location>
</feature>
<protein>
    <submittedName>
        <fullName evidence="2">Uncharacterized protein</fullName>
    </submittedName>
</protein>
<gene>
    <name evidence="2" type="ORF">HHI36_010385</name>
</gene>
<proteinExistence type="predicted"/>
<feature type="compositionally biased region" description="Basic and acidic residues" evidence="1">
    <location>
        <begin position="357"/>
        <end position="373"/>
    </location>
</feature>
<comment type="caution">
    <text evidence="2">The sequence shown here is derived from an EMBL/GenBank/DDBJ whole genome shotgun (WGS) entry which is preliminary data.</text>
</comment>
<sequence length="739" mass="82978">MKELKFGLQERDAKTLLEKTGLSCDDLLQKLLAFKSRENESKNTVKETADTTTDKPTVNGNIDSCDSNSSSLTKSHSSTHSSITEENHTLCNNNNDGKKEDPTNEHHFIQEKQSPSRLDSAQSSTTRLEEVKVTTEEFEQNKTKSQESAEVPLETTAALKDKCNKSHKTNTLNQTSRETGNICREHVSYTEGHTVCKPQKLDLEENGCTEKSLGSKQKNKEETLLETTEPLKEASPVHVREQCRGNNVLDFNQRPTGSKSLNSNSNQINSKLIATTCIQKNKKGTIRPFEFISSAYRKVQIKKICTDNSVSVLKQGDTVNKPQQSKNEDLTCEFHFRQEKQSPNSLDSAQSSTSRLNEVKATSEELEQNKTKSRELVKEQLETTAALKDKCNISNETNTWKQVSEEKGNVRREHASYSADSHTVCKPQNSKLEESGCTEKILGSKQKNKEETLLERTEPLKVASPVPVREHNVLDFKQRYTGSKSLNSNSNQENLKVTGTCIQKNTKGTIRPFEFISSAYRKVQTKNICADNSVSVLKQENTVNKSQNLELQNQNDCTEKKLEVTGTLKQKSGEENITVEKISSAYRNDVQKLSRAHTVSTPKHEHTDNKTENSELENQNECTKESLSTADTSIPNTMSLVSKQDDSFTKIQNLGLKKQTDNTKENTNNSEKKSNKEVNKSQNLVLGNANGHAEQNLGIQSLQSSINVESNKDLKDNNHTQSKYQISPFLKKENLFLMN</sequence>
<feature type="compositionally biased region" description="Polar residues" evidence="1">
    <location>
        <begin position="616"/>
        <end position="634"/>
    </location>
</feature>
<keyword evidence="3" id="KW-1185">Reference proteome</keyword>
<feature type="compositionally biased region" description="Basic and acidic residues" evidence="1">
    <location>
        <begin position="38"/>
        <end position="53"/>
    </location>
</feature>
<feature type="region of interest" description="Disordered" evidence="1">
    <location>
        <begin position="340"/>
        <end position="373"/>
    </location>
</feature>
<feature type="compositionally biased region" description="Polar residues" evidence="1">
    <location>
        <begin position="111"/>
        <end position="126"/>
    </location>
</feature>
<evidence type="ECO:0000256" key="1">
    <source>
        <dbReference type="SAM" id="MobiDB-lite"/>
    </source>
</evidence>
<feature type="compositionally biased region" description="Basic and acidic residues" evidence="1">
    <location>
        <begin position="602"/>
        <end position="613"/>
    </location>
</feature>
<dbReference type="EMBL" id="JABFTP020000001">
    <property type="protein sequence ID" value="KAL3266202.1"/>
    <property type="molecule type" value="Genomic_DNA"/>
</dbReference>
<feature type="compositionally biased region" description="Basic and acidic residues" evidence="1">
    <location>
        <begin position="127"/>
        <end position="147"/>
    </location>
</feature>
<dbReference type="AlphaFoldDB" id="A0ABD2MJ18"/>
<dbReference type="Proteomes" id="UP001516400">
    <property type="component" value="Unassembled WGS sequence"/>
</dbReference>
<feature type="region of interest" description="Disordered" evidence="1">
    <location>
        <begin position="246"/>
        <end position="265"/>
    </location>
</feature>
<reference evidence="2 3" key="1">
    <citation type="journal article" date="2021" name="BMC Biol.">
        <title>Horizontally acquired antibacterial genes associated with adaptive radiation of ladybird beetles.</title>
        <authorList>
            <person name="Li H.S."/>
            <person name="Tang X.F."/>
            <person name="Huang Y.H."/>
            <person name="Xu Z.Y."/>
            <person name="Chen M.L."/>
            <person name="Du X.Y."/>
            <person name="Qiu B.Y."/>
            <person name="Chen P.T."/>
            <person name="Zhang W."/>
            <person name="Slipinski A."/>
            <person name="Escalona H.E."/>
            <person name="Waterhouse R.M."/>
            <person name="Zwick A."/>
            <person name="Pang H."/>
        </authorList>
    </citation>
    <scope>NUCLEOTIDE SEQUENCE [LARGE SCALE GENOMIC DNA]</scope>
    <source>
        <strain evidence="2">SYSU2018</strain>
    </source>
</reference>
<feature type="compositionally biased region" description="Low complexity" evidence="1">
    <location>
        <begin position="67"/>
        <end position="82"/>
    </location>
</feature>
<feature type="region of interest" description="Disordered" evidence="1">
    <location>
        <begin position="653"/>
        <end position="679"/>
    </location>
</feature>
<feature type="region of interest" description="Disordered" evidence="1">
    <location>
        <begin position="38"/>
        <end position="151"/>
    </location>
</feature>
<feature type="compositionally biased region" description="Polar residues" evidence="1">
    <location>
        <begin position="54"/>
        <end position="66"/>
    </location>
</feature>
<feature type="region of interest" description="Disordered" evidence="1">
    <location>
        <begin position="589"/>
        <end position="634"/>
    </location>
</feature>
<feature type="compositionally biased region" description="Polar residues" evidence="1">
    <location>
        <begin position="249"/>
        <end position="265"/>
    </location>
</feature>
<feature type="compositionally biased region" description="Basic and acidic residues" evidence="1">
    <location>
        <begin position="96"/>
        <end position="110"/>
    </location>
</feature>
<feature type="compositionally biased region" description="Polar residues" evidence="1">
    <location>
        <begin position="341"/>
        <end position="356"/>
    </location>
</feature>